<organism evidence="1 2">
    <name type="scientific">Cyprinus carpio carpio</name>
    <dbReference type="NCBI Taxonomy" id="630221"/>
    <lineage>
        <taxon>Eukaryota</taxon>
        <taxon>Metazoa</taxon>
        <taxon>Chordata</taxon>
        <taxon>Craniata</taxon>
        <taxon>Vertebrata</taxon>
        <taxon>Euteleostomi</taxon>
        <taxon>Actinopterygii</taxon>
        <taxon>Neopterygii</taxon>
        <taxon>Teleostei</taxon>
        <taxon>Ostariophysi</taxon>
        <taxon>Cypriniformes</taxon>
        <taxon>Cyprinidae</taxon>
        <taxon>Cyprininae</taxon>
        <taxon>Cyprinus</taxon>
    </lineage>
</organism>
<proteinExistence type="predicted"/>
<dbReference type="AlphaFoldDB" id="A0A8C1I172"/>
<protein>
    <submittedName>
        <fullName evidence="1">Uncharacterized protein</fullName>
    </submittedName>
</protein>
<reference evidence="1" key="1">
    <citation type="submission" date="2025-08" db="UniProtKB">
        <authorList>
            <consortium name="Ensembl"/>
        </authorList>
    </citation>
    <scope>IDENTIFICATION</scope>
</reference>
<dbReference type="Ensembl" id="ENSCCRT00000097310.2">
    <property type="protein sequence ID" value="ENSCCRP00000089604.1"/>
    <property type="gene ID" value="ENSCCRG00000048613.2"/>
</dbReference>
<keyword evidence="2" id="KW-1185">Reference proteome</keyword>
<evidence type="ECO:0000313" key="1">
    <source>
        <dbReference type="Ensembl" id="ENSCCRP00000089604.1"/>
    </source>
</evidence>
<accession>A0A8C1I172</accession>
<sequence length="146" mass="16257">HQPDSVIPVDPGANVTLQCFFAENYIKAGAVVDPIFHKGYLNKRFSISRSKKIIYLSIINIRVEICFDIEFGNEIPDSKLTLSIYELLTQSSNVLCRHKCPLKNIYCAYISEERLCPAVLGLACTLGLCCSGQDNQVRGQSSAQVR</sequence>
<name>A0A8C1I172_CYPCA</name>
<reference evidence="1" key="2">
    <citation type="submission" date="2025-09" db="UniProtKB">
        <authorList>
            <consortium name="Ensembl"/>
        </authorList>
    </citation>
    <scope>IDENTIFICATION</scope>
</reference>
<dbReference type="Proteomes" id="UP001108240">
    <property type="component" value="Unplaced"/>
</dbReference>
<evidence type="ECO:0000313" key="2">
    <source>
        <dbReference type="Proteomes" id="UP001108240"/>
    </source>
</evidence>